<accession>A0A8D9F7U1</accession>
<dbReference type="EMBL" id="HBUF01261995">
    <property type="protein sequence ID" value="CAG6683165.1"/>
    <property type="molecule type" value="Transcribed_RNA"/>
</dbReference>
<name>A0A8D9F7U1_9HEMI</name>
<feature type="region of interest" description="Disordered" evidence="1">
    <location>
        <begin position="29"/>
        <end position="52"/>
    </location>
</feature>
<protein>
    <submittedName>
        <fullName evidence="2">Uncharacterized protein</fullName>
    </submittedName>
</protein>
<organism evidence="2">
    <name type="scientific">Cacopsylla melanoneura</name>
    <dbReference type="NCBI Taxonomy" id="428564"/>
    <lineage>
        <taxon>Eukaryota</taxon>
        <taxon>Metazoa</taxon>
        <taxon>Ecdysozoa</taxon>
        <taxon>Arthropoda</taxon>
        <taxon>Hexapoda</taxon>
        <taxon>Insecta</taxon>
        <taxon>Pterygota</taxon>
        <taxon>Neoptera</taxon>
        <taxon>Paraneoptera</taxon>
        <taxon>Hemiptera</taxon>
        <taxon>Sternorrhyncha</taxon>
        <taxon>Psylloidea</taxon>
        <taxon>Psyllidae</taxon>
        <taxon>Psyllinae</taxon>
        <taxon>Cacopsylla</taxon>
    </lineage>
</organism>
<dbReference type="EMBL" id="HBUF01261996">
    <property type="protein sequence ID" value="CAG6683167.1"/>
    <property type="molecule type" value="Transcribed_RNA"/>
</dbReference>
<proteinExistence type="predicted"/>
<dbReference type="EMBL" id="HBUF01614524">
    <property type="protein sequence ID" value="CAG6779549.1"/>
    <property type="molecule type" value="Transcribed_RNA"/>
</dbReference>
<evidence type="ECO:0000256" key="1">
    <source>
        <dbReference type="SAM" id="MobiDB-lite"/>
    </source>
</evidence>
<sequence>MNQQNSTISPGPVYRIPTHHTICSRAIGSQTHPIPFPTISKKKMSSRQPLTQCRGVKCQHPLDHRQVRVFMRGLQGLTPQGVRMSGCGRRRISPSLARLEPRTSTAWCTVTNRG</sequence>
<reference evidence="2" key="1">
    <citation type="submission" date="2021-05" db="EMBL/GenBank/DDBJ databases">
        <authorList>
            <person name="Alioto T."/>
            <person name="Alioto T."/>
            <person name="Gomez Garrido J."/>
        </authorList>
    </citation>
    <scope>NUCLEOTIDE SEQUENCE</scope>
</reference>
<dbReference type="EMBL" id="HBUF01614525">
    <property type="protein sequence ID" value="CAG6779551.1"/>
    <property type="molecule type" value="Transcribed_RNA"/>
</dbReference>
<evidence type="ECO:0000313" key="2">
    <source>
        <dbReference type="EMBL" id="CAG6779549.1"/>
    </source>
</evidence>
<dbReference type="AlphaFoldDB" id="A0A8D9F7U1"/>